<dbReference type="Proteomes" id="UP001172673">
    <property type="component" value="Unassembled WGS sequence"/>
</dbReference>
<dbReference type="PANTHER" id="PTHR35870">
    <property type="entry name" value="PROTEIN, PUTATIVE (AFU_ORTHOLOGUE AFUA_5G03330)-RELATED"/>
    <property type="match status" value="1"/>
</dbReference>
<evidence type="ECO:0000313" key="2">
    <source>
        <dbReference type="EMBL" id="KAJ9609613.1"/>
    </source>
</evidence>
<keyword evidence="1" id="KW-0560">Oxidoreductase</keyword>
<dbReference type="Pfam" id="PF14027">
    <property type="entry name" value="Questin_oxidase"/>
    <property type="match status" value="1"/>
</dbReference>
<dbReference type="EMBL" id="JAPDRK010000008">
    <property type="protein sequence ID" value="KAJ9609613.1"/>
    <property type="molecule type" value="Genomic_DNA"/>
</dbReference>
<organism evidence="2 3">
    <name type="scientific">Cladophialophora chaetospira</name>
    <dbReference type="NCBI Taxonomy" id="386627"/>
    <lineage>
        <taxon>Eukaryota</taxon>
        <taxon>Fungi</taxon>
        <taxon>Dikarya</taxon>
        <taxon>Ascomycota</taxon>
        <taxon>Pezizomycotina</taxon>
        <taxon>Eurotiomycetes</taxon>
        <taxon>Chaetothyriomycetidae</taxon>
        <taxon>Chaetothyriales</taxon>
        <taxon>Herpotrichiellaceae</taxon>
        <taxon>Cladophialophora</taxon>
    </lineage>
</organism>
<sequence>MSSTDVVVTAQKLGILHVDNVSTESVNEVNKYLQHNHENFHILWNVERNLHNHQVHYLLTDLALGASPDQIRRAFETNTGYQRSFQAGDESHQRVNTDENWAAAIGQADYYASWIRYFSGEIALKGWQTVLIESLFARTARADDLFGRMYEGETCLSGVAVGERVLTVWPGALHPIIHLGFGVEFEQPAIIAEALAQAAVHPVGGARYLLRVEELAKSSPIWTVRDELTSLFLKARANPVIKDADCWKPGSYERDGDVFDVAPPALVDLAATYRLDRGMSEDLLHEHIAEMINVVAWFTCAAQRSDKQPKFDFFLIHAVNCSIFLSVFANLPWLNLDAKIRLLEFKTRVDLVLYVTQGCPELRVEEISQYEIRRPKCTTWEAVIERAKAIPCDGHVVKMIRALNHGAIVCRKYHEETWPIKGFMWIKMANMVLDSTEDHPGVLEKWMRGPGFDKAWDVVPDRITP</sequence>
<comment type="caution">
    <text evidence="2">The sequence shown here is derived from an EMBL/GenBank/DDBJ whole genome shotgun (WGS) entry which is preliminary data.</text>
</comment>
<accession>A0AA39CI29</accession>
<name>A0AA39CI29_9EURO</name>
<dbReference type="AlphaFoldDB" id="A0AA39CI29"/>
<keyword evidence="3" id="KW-1185">Reference proteome</keyword>
<evidence type="ECO:0008006" key="4">
    <source>
        <dbReference type="Google" id="ProtNLM"/>
    </source>
</evidence>
<dbReference type="GO" id="GO:0016491">
    <property type="term" value="F:oxidoreductase activity"/>
    <property type="evidence" value="ECO:0007669"/>
    <property type="project" value="UniProtKB-KW"/>
</dbReference>
<protein>
    <recommendedName>
        <fullName evidence="4">Oxidoreductase AflY</fullName>
    </recommendedName>
</protein>
<gene>
    <name evidence="2" type="ORF">H2200_005941</name>
</gene>
<dbReference type="PANTHER" id="PTHR35870:SF1">
    <property type="entry name" value="PROTEIN, PUTATIVE (AFU_ORTHOLOGUE AFUA_5G03330)-RELATED"/>
    <property type="match status" value="1"/>
</dbReference>
<evidence type="ECO:0000313" key="3">
    <source>
        <dbReference type="Proteomes" id="UP001172673"/>
    </source>
</evidence>
<reference evidence="2" key="1">
    <citation type="submission" date="2022-10" db="EMBL/GenBank/DDBJ databases">
        <title>Culturing micro-colonial fungi from biological soil crusts in the Mojave desert and describing Neophaeococcomyces mojavensis, and introducing the new genera and species Taxawa tesnikishii.</title>
        <authorList>
            <person name="Kurbessoian T."/>
            <person name="Stajich J.E."/>
        </authorList>
    </citation>
    <scope>NUCLEOTIDE SEQUENCE</scope>
    <source>
        <strain evidence="2">TK_41</strain>
    </source>
</reference>
<evidence type="ECO:0000256" key="1">
    <source>
        <dbReference type="ARBA" id="ARBA00023002"/>
    </source>
</evidence>
<proteinExistence type="predicted"/>
<dbReference type="InterPro" id="IPR025337">
    <property type="entry name" value="Questin_oxidase-like"/>
</dbReference>